<feature type="transmembrane region" description="Helical" evidence="1">
    <location>
        <begin position="179"/>
        <end position="205"/>
    </location>
</feature>
<sequence>MLEFCRLFITAVLHSRLAYSLLFSHLCLVCSVLGEFPSEPVTSEAHPYSSQARARRRFLYRCPVRSRDVVVLAQLLQQCSFFFLQLYLLYLGTSVWYPSRGFGPFARDGLGSSTLLVVDGRVGGEFLTGGARRGGVRGRRDPFCAVQEGMGSLSEGPPPPLSCSRAVSFPSLRFIVGDLVFGFSLGVFLIGIDLVFGFSRVLVALPLRVALMAMA</sequence>
<protein>
    <recommendedName>
        <fullName evidence="5">Transmembrane protein</fullName>
    </recommendedName>
</protein>
<keyword evidence="1" id="KW-1133">Transmembrane helix</keyword>
<evidence type="ECO:0000313" key="4">
    <source>
        <dbReference type="Proteomes" id="UP000652761"/>
    </source>
</evidence>
<feature type="signal peptide" evidence="2">
    <location>
        <begin position="1"/>
        <end position="34"/>
    </location>
</feature>
<proteinExistence type="predicted"/>
<evidence type="ECO:0008006" key="5">
    <source>
        <dbReference type="Google" id="ProtNLM"/>
    </source>
</evidence>
<organism evidence="3 4">
    <name type="scientific">Colocasia esculenta</name>
    <name type="common">Wild taro</name>
    <name type="synonym">Arum esculentum</name>
    <dbReference type="NCBI Taxonomy" id="4460"/>
    <lineage>
        <taxon>Eukaryota</taxon>
        <taxon>Viridiplantae</taxon>
        <taxon>Streptophyta</taxon>
        <taxon>Embryophyta</taxon>
        <taxon>Tracheophyta</taxon>
        <taxon>Spermatophyta</taxon>
        <taxon>Magnoliopsida</taxon>
        <taxon>Liliopsida</taxon>
        <taxon>Araceae</taxon>
        <taxon>Aroideae</taxon>
        <taxon>Colocasieae</taxon>
        <taxon>Colocasia</taxon>
    </lineage>
</organism>
<accession>A0A843UIX1</accession>
<gene>
    <name evidence="3" type="ORF">Taro_014730</name>
</gene>
<dbReference type="EMBL" id="NMUH01000620">
    <property type="protein sequence ID" value="MQL82247.1"/>
    <property type="molecule type" value="Genomic_DNA"/>
</dbReference>
<keyword evidence="2" id="KW-0732">Signal</keyword>
<dbReference type="AlphaFoldDB" id="A0A843UIX1"/>
<evidence type="ECO:0000256" key="1">
    <source>
        <dbReference type="SAM" id="Phobius"/>
    </source>
</evidence>
<evidence type="ECO:0000313" key="3">
    <source>
        <dbReference type="EMBL" id="MQL82247.1"/>
    </source>
</evidence>
<name>A0A843UIX1_COLES</name>
<keyword evidence="1" id="KW-0812">Transmembrane</keyword>
<reference evidence="3" key="1">
    <citation type="submission" date="2017-07" db="EMBL/GenBank/DDBJ databases">
        <title>Taro Niue Genome Assembly and Annotation.</title>
        <authorList>
            <person name="Atibalentja N."/>
            <person name="Keating K."/>
            <person name="Fields C.J."/>
        </authorList>
    </citation>
    <scope>NUCLEOTIDE SEQUENCE</scope>
    <source>
        <strain evidence="3">Niue_2</strain>
        <tissue evidence="3">Leaf</tissue>
    </source>
</reference>
<keyword evidence="1" id="KW-0472">Membrane</keyword>
<evidence type="ECO:0000256" key="2">
    <source>
        <dbReference type="SAM" id="SignalP"/>
    </source>
</evidence>
<keyword evidence="4" id="KW-1185">Reference proteome</keyword>
<feature type="chain" id="PRO_5032484083" description="Transmembrane protein" evidence="2">
    <location>
        <begin position="35"/>
        <end position="215"/>
    </location>
</feature>
<comment type="caution">
    <text evidence="3">The sequence shown here is derived from an EMBL/GenBank/DDBJ whole genome shotgun (WGS) entry which is preliminary data.</text>
</comment>
<dbReference type="Proteomes" id="UP000652761">
    <property type="component" value="Unassembled WGS sequence"/>
</dbReference>